<keyword evidence="1" id="KW-0472">Membrane</keyword>
<gene>
    <name evidence="2" type="ORF">C9E81_07870</name>
</gene>
<organism evidence="2 3">
    <name type="scientific">Paracoccus alkanivorans</name>
    <dbReference type="NCBI Taxonomy" id="2116655"/>
    <lineage>
        <taxon>Bacteria</taxon>
        <taxon>Pseudomonadati</taxon>
        <taxon>Pseudomonadota</taxon>
        <taxon>Alphaproteobacteria</taxon>
        <taxon>Rhodobacterales</taxon>
        <taxon>Paracoccaceae</taxon>
        <taxon>Paracoccus</taxon>
    </lineage>
</organism>
<evidence type="ECO:0000313" key="2">
    <source>
        <dbReference type="EMBL" id="RMC36557.1"/>
    </source>
</evidence>
<evidence type="ECO:0000256" key="1">
    <source>
        <dbReference type="SAM" id="Phobius"/>
    </source>
</evidence>
<dbReference type="AlphaFoldDB" id="A0A3M0MYU4"/>
<name>A0A3M0MYU4_9RHOB</name>
<protein>
    <submittedName>
        <fullName evidence="2">Uncharacterized protein</fullName>
    </submittedName>
</protein>
<feature type="transmembrane region" description="Helical" evidence="1">
    <location>
        <begin position="36"/>
        <end position="58"/>
    </location>
</feature>
<dbReference type="Proteomes" id="UP000273516">
    <property type="component" value="Unassembled WGS sequence"/>
</dbReference>
<evidence type="ECO:0000313" key="3">
    <source>
        <dbReference type="Proteomes" id="UP000273516"/>
    </source>
</evidence>
<keyword evidence="3" id="KW-1185">Reference proteome</keyword>
<comment type="caution">
    <text evidence="2">The sequence shown here is derived from an EMBL/GenBank/DDBJ whole genome shotgun (WGS) entry which is preliminary data.</text>
</comment>
<proteinExistence type="predicted"/>
<accession>A0A3M0MYU4</accession>
<sequence length="61" mass="6690">MCRASGERIGATDTIFPFSSRIMGGIFRHMTRMRHIATATTAPFGALLAVNLRGLLLLTLR</sequence>
<reference evidence="2 3" key="1">
    <citation type="submission" date="2018-07" db="EMBL/GenBank/DDBJ databases">
        <authorList>
            <person name="Zhang Y."/>
            <person name="Wang L."/>
            <person name="Ma S."/>
        </authorList>
    </citation>
    <scope>NUCLEOTIDE SEQUENCE [LARGE SCALE GENOMIC DNA]</scope>
    <source>
        <strain evidence="2 3">4-2</strain>
    </source>
</reference>
<keyword evidence="1" id="KW-1133">Transmembrane helix</keyword>
<keyword evidence="1" id="KW-0812">Transmembrane</keyword>
<dbReference type="EMBL" id="QOKZ01000002">
    <property type="protein sequence ID" value="RMC36557.1"/>
    <property type="molecule type" value="Genomic_DNA"/>
</dbReference>